<dbReference type="KEGG" id="agv:OJF2_65430"/>
<sequence>MPRIEWAAPADLALPFRDAAAKMRPVSMRP</sequence>
<proteinExistence type="predicted"/>
<gene>
    <name evidence="1" type="ORF">OJF2_65430</name>
</gene>
<accession>A0A5B9WBQ7</accession>
<organism evidence="1 2">
    <name type="scientific">Aquisphaera giovannonii</name>
    <dbReference type="NCBI Taxonomy" id="406548"/>
    <lineage>
        <taxon>Bacteria</taxon>
        <taxon>Pseudomonadati</taxon>
        <taxon>Planctomycetota</taxon>
        <taxon>Planctomycetia</taxon>
        <taxon>Isosphaerales</taxon>
        <taxon>Isosphaeraceae</taxon>
        <taxon>Aquisphaera</taxon>
    </lineage>
</organism>
<name>A0A5B9WBQ7_9BACT</name>
<evidence type="ECO:0000313" key="1">
    <source>
        <dbReference type="EMBL" id="QEH37947.1"/>
    </source>
</evidence>
<dbReference type="EMBL" id="CP042997">
    <property type="protein sequence ID" value="QEH37947.1"/>
    <property type="molecule type" value="Genomic_DNA"/>
</dbReference>
<reference evidence="1 2" key="1">
    <citation type="submission" date="2019-08" db="EMBL/GenBank/DDBJ databases">
        <title>Deep-cultivation of Planctomycetes and their phenomic and genomic characterization uncovers novel biology.</title>
        <authorList>
            <person name="Wiegand S."/>
            <person name="Jogler M."/>
            <person name="Boedeker C."/>
            <person name="Pinto D."/>
            <person name="Vollmers J."/>
            <person name="Rivas-Marin E."/>
            <person name="Kohn T."/>
            <person name="Peeters S.H."/>
            <person name="Heuer A."/>
            <person name="Rast P."/>
            <person name="Oberbeckmann S."/>
            <person name="Bunk B."/>
            <person name="Jeske O."/>
            <person name="Meyerdierks A."/>
            <person name="Storesund J.E."/>
            <person name="Kallscheuer N."/>
            <person name="Luecker S."/>
            <person name="Lage O.M."/>
            <person name="Pohl T."/>
            <person name="Merkel B.J."/>
            <person name="Hornburger P."/>
            <person name="Mueller R.-W."/>
            <person name="Bruemmer F."/>
            <person name="Labrenz M."/>
            <person name="Spormann A.M."/>
            <person name="Op den Camp H."/>
            <person name="Overmann J."/>
            <person name="Amann R."/>
            <person name="Jetten M.S.M."/>
            <person name="Mascher T."/>
            <person name="Medema M.H."/>
            <person name="Devos D.P."/>
            <person name="Kaster A.-K."/>
            <person name="Ovreas L."/>
            <person name="Rohde M."/>
            <person name="Galperin M.Y."/>
            <person name="Jogler C."/>
        </authorList>
    </citation>
    <scope>NUCLEOTIDE SEQUENCE [LARGE SCALE GENOMIC DNA]</scope>
    <source>
        <strain evidence="1 2">OJF2</strain>
    </source>
</reference>
<dbReference type="AlphaFoldDB" id="A0A5B9WBQ7"/>
<keyword evidence="2" id="KW-1185">Reference proteome</keyword>
<evidence type="ECO:0000313" key="2">
    <source>
        <dbReference type="Proteomes" id="UP000324233"/>
    </source>
</evidence>
<protein>
    <submittedName>
        <fullName evidence="1">Uncharacterized protein</fullName>
    </submittedName>
</protein>
<dbReference type="Proteomes" id="UP000324233">
    <property type="component" value="Chromosome"/>
</dbReference>